<keyword evidence="2" id="KW-1185">Reference proteome</keyword>
<dbReference type="GO" id="GO:0008967">
    <property type="term" value="F:phosphoglycolate phosphatase activity"/>
    <property type="evidence" value="ECO:0007669"/>
    <property type="project" value="TreeGrafter"/>
</dbReference>
<dbReference type="SFLD" id="SFLDS00003">
    <property type="entry name" value="Haloacid_Dehalogenase"/>
    <property type="match status" value="1"/>
</dbReference>
<evidence type="ECO:0000313" key="2">
    <source>
        <dbReference type="Proteomes" id="UP000192674"/>
    </source>
</evidence>
<dbReference type="Gene3D" id="1.10.150.240">
    <property type="entry name" value="Putative phosphatase, domain 2"/>
    <property type="match status" value="1"/>
</dbReference>
<dbReference type="InterPro" id="IPR023198">
    <property type="entry name" value="PGP-like_dom2"/>
</dbReference>
<sequence>MIGLRHAEEVARSCHYEPVGNRTLVLWDIDLTLVDLAGIGREWYSAALSNALGLSLSHLPAFPGRTERAITHELLSAHGAQATEEEIQAIFTELIAIAEAERDLLHERGRVLPGVLEVVAELATRDHVVQSLVTGNLPEVSHVKLAPFGLLEHIDLEIGGYGSLSAERSDLVSAAMQLAAAKHGGFEPESVVVIGDTPHDVRAALAHGAIAIGVGTGRHSLTSLRQAGAHAVFRDLSDTEKVLSAVLDRQLQDGR</sequence>
<proteinExistence type="predicted"/>
<protein>
    <submittedName>
        <fullName evidence="1">Phosphoglycolate phosphatase, HAD superfamily</fullName>
    </submittedName>
</protein>
<dbReference type="AlphaFoldDB" id="A0A1Y5XQA4"/>
<dbReference type="GO" id="GO:0006281">
    <property type="term" value="P:DNA repair"/>
    <property type="evidence" value="ECO:0007669"/>
    <property type="project" value="TreeGrafter"/>
</dbReference>
<dbReference type="Gene3D" id="3.40.50.1000">
    <property type="entry name" value="HAD superfamily/HAD-like"/>
    <property type="match status" value="1"/>
</dbReference>
<dbReference type="EMBL" id="FWXV01000003">
    <property type="protein sequence ID" value="SMD11511.1"/>
    <property type="molecule type" value="Genomic_DNA"/>
</dbReference>
<dbReference type="PANTHER" id="PTHR43434">
    <property type="entry name" value="PHOSPHOGLYCOLATE PHOSPHATASE"/>
    <property type="match status" value="1"/>
</dbReference>
<dbReference type="InterPro" id="IPR036412">
    <property type="entry name" value="HAD-like_sf"/>
</dbReference>
<evidence type="ECO:0000313" key="1">
    <source>
        <dbReference type="EMBL" id="SMD11511.1"/>
    </source>
</evidence>
<gene>
    <name evidence="1" type="ORF">SAMN05661093_04796</name>
</gene>
<dbReference type="SFLD" id="SFLDG01129">
    <property type="entry name" value="C1.5:_HAD__Beta-PGM__Phosphata"/>
    <property type="match status" value="1"/>
</dbReference>
<dbReference type="InterPro" id="IPR050155">
    <property type="entry name" value="HAD-like_hydrolase_sf"/>
</dbReference>
<organism evidence="1 2">
    <name type="scientific">Kibdelosporangium aridum</name>
    <dbReference type="NCBI Taxonomy" id="2030"/>
    <lineage>
        <taxon>Bacteria</taxon>
        <taxon>Bacillati</taxon>
        <taxon>Actinomycetota</taxon>
        <taxon>Actinomycetes</taxon>
        <taxon>Pseudonocardiales</taxon>
        <taxon>Pseudonocardiaceae</taxon>
        <taxon>Kibdelosporangium</taxon>
    </lineage>
</organism>
<dbReference type="Pfam" id="PF12710">
    <property type="entry name" value="HAD"/>
    <property type="match status" value="1"/>
</dbReference>
<dbReference type="GO" id="GO:0005829">
    <property type="term" value="C:cytosol"/>
    <property type="evidence" value="ECO:0007669"/>
    <property type="project" value="TreeGrafter"/>
</dbReference>
<dbReference type="Proteomes" id="UP000192674">
    <property type="component" value="Unassembled WGS sequence"/>
</dbReference>
<dbReference type="PANTHER" id="PTHR43434:SF19">
    <property type="entry name" value="PHOSPHONOACETALDEHYDE HYDROLASE"/>
    <property type="match status" value="1"/>
</dbReference>
<name>A0A1Y5XQA4_KIBAR</name>
<dbReference type="SUPFAM" id="SSF56784">
    <property type="entry name" value="HAD-like"/>
    <property type="match status" value="1"/>
</dbReference>
<dbReference type="InterPro" id="IPR023214">
    <property type="entry name" value="HAD_sf"/>
</dbReference>
<accession>A0A1Y5XQA4</accession>
<reference evidence="1 2" key="1">
    <citation type="submission" date="2017-04" db="EMBL/GenBank/DDBJ databases">
        <authorList>
            <person name="Afonso C.L."/>
            <person name="Miller P.J."/>
            <person name="Scott M.A."/>
            <person name="Spackman E."/>
            <person name="Goraichik I."/>
            <person name="Dimitrov K.M."/>
            <person name="Suarez D.L."/>
            <person name="Swayne D.E."/>
        </authorList>
    </citation>
    <scope>NUCLEOTIDE SEQUENCE [LARGE SCALE GENOMIC DNA]</scope>
    <source>
        <strain evidence="1 2">DSM 43828</strain>
    </source>
</reference>